<feature type="transmembrane region" description="Helical" evidence="8">
    <location>
        <begin position="90"/>
        <end position="109"/>
    </location>
</feature>
<dbReference type="Proteomes" id="UP000008963">
    <property type="component" value="Chromosome"/>
</dbReference>
<dbReference type="eggNOG" id="COG0475">
    <property type="taxonomic scope" value="Bacteria"/>
</dbReference>
<gene>
    <name evidence="10" type="ordered locus">BMS_0910</name>
</gene>
<feature type="transmembrane region" description="Helical" evidence="8">
    <location>
        <begin position="256"/>
        <end position="277"/>
    </location>
</feature>
<feature type="transmembrane region" description="Helical" evidence="8">
    <location>
        <begin position="58"/>
        <end position="78"/>
    </location>
</feature>
<evidence type="ECO:0000256" key="1">
    <source>
        <dbReference type="ARBA" id="ARBA00004141"/>
    </source>
</evidence>
<keyword evidence="3" id="KW-0050">Antiport</keyword>
<accession>E1WX99</accession>
<keyword evidence="5 8" id="KW-1133">Transmembrane helix</keyword>
<dbReference type="InterPro" id="IPR038770">
    <property type="entry name" value="Na+/solute_symporter_sf"/>
</dbReference>
<keyword evidence="6" id="KW-0406">Ion transport</keyword>
<evidence type="ECO:0000256" key="8">
    <source>
        <dbReference type="SAM" id="Phobius"/>
    </source>
</evidence>
<feature type="transmembrane region" description="Helical" evidence="8">
    <location>
        <begin position="323"/>
        <end position="342"/>
    </location>
</feature>
<dbReference type="AlphaFoldDB" id="E1WX99"/>
<name>E1WX99_HALMS</name>
<dbReference type="RefSeq" id="WP_014243585.1">
    <property type="nucleotide sequence ID" value="NC_016620.1"/>
</dbReference>
<evidence type="ECO:0000256" key="6">
    <source>
        <dbReference type="ARBA" id="ARBA00023065"/>
    </source>
</evidence>
<comment type="subcellular location">
    <subcellularLocation>
        <location evidence="1">Membrane</location>
        <topology evidence="1">Multi-pass membrane protein</topology>
    </subcellularLocation>
</comment>
<evidence type="ECO:0000256" key="5">
    <source>
        <dbReference type="ARBA" id="ARBA00022989"/>
    </source>
</evidence>
<dbReference type="PATRIC" id="fig|862908.3.peg.867"/>
<evidence type="ECO:0000256" key="7">
    <source>
        <dbReference type="ARBA" id="ARBA00023136"/>
    </source>
</evidence>
<keyword evidence="4 8" id="KW-0812">Transmembrane</keyword>
<keyword evidence="7 8" id="KW-0472">Membrane</keyword>
<dbReference type="EMBL" id="FQ312005">
    <property type="protein sequence ID" value="CBW25800.1"/>
    <property type="molecule type" value="Genomic_DNA"/>
</dbReference>
<evidence type="ECO:0000313" key="10">
    <source>
        <dbReference type="EMBL" id="CBW25800.1"/>
    </source>
</evidence>
<evidence type="ECO:0000256" key="4">
    <source>
        <dbReference type="ARBA" id="ARBA00022692"/>
    </source>
</evidence>
<keyword evidence="2" id="KW-0813">Transport</keyword>
<evidence type="ECO:0000259" key="9">
    <source>
        <dbReference type="Pfam" id="PF00999"/>
    </source>
</evidence>
<protein>
    <submittedName>
        <fullName evidence="10">Na+/H+ exchange membrane protein</fullName>
    </submittedName>
</protein>
<feature type="transmembrane region" description="Helical" evidence="8">
    <location>
        <begin position="28"/>
        <end position="46"/>
    </location>
</feature>
<feature type="domain" description="Cation/H+ exchanger transmembrane" evidence="9">
    <location>
        <begin position="17"/>
        <end position="369"/>
    </location>
</feature>
<dbReference type="GO" id="GO:1902600">
    <property type="term" value="P:proton transmembrane transport"/>
    <property type="evidence" value="ECO:0007669"/>
    <property type="project" value="InterPro"/>
</dbReference>
<dbReference type="Gene3D" id="1.20.1530.20">
    <property type="match status" value="1"/>
</dbReference>
<evidence type="ECO:0000256" key="3">
    <source>
        <dbReference type="ARBA" id="ARBA00022449"/>
    </source>
</evidence>
<dbReference type="GO" id="GO:0015297">
    <property type="term" value="F:antiporter activity"/>
    <property type="evidence" value="ECO:0007669"/>
    <property type="project" value="UniProtKB-KW"/>
</dbReference>
<feature type="transmembrane region" description="Helical" evidence="8">
    <location>
        <begin position="115"/>
        <end position="132"/>
    </location>
</feature>
<dbReference type="KEGG" id="bmx:BMS_0910"/>
<keyword evidence="11" id="KW-1185">Reference proteome</keyword>
<dbReference type="PANTHER" id="PTHR43562">
    <property type="entry name" value="NAPA-TYPE SODIUM/HYDROGEN ANTIPORTER"/>
    <property type="match status" value="1"/>
</dbReference>
<proteinExistence type="predicted"/>
<dbReference type="STRING" id="862908.BMS_0910"/>
<feature type="transmembrane region" description="Helical" evidence="8">
    <location>
        <begin position="354"/>
        <end position="374"/>
    </location>
</feature>
<feature type="transmembrane region" description="Helical" evidence="8">
    <location>
        <begin position="175"/>
        <end position="196"/>
    </location>
</feature>
<dbReference type="GO" id="GO:0016020">
    <property type="term" value="C:membrane"/>
    <property type="evidence" value="ECO:0007669"/>
    <property type="project" value="UniProtKB-SubCell"/>
</dbReference>
<evidence type="ECO:0000313" key="11">
    <source>
        <dbReference type="Proteomes" id="UP000008963"/>
    </source>
</evidence>
<sequence>MNLSITNDLEYLAIFTLVLILPKLLLRFRLPSGITALVIGIMFSMIDPTIQDDRLFRFLSQIGITSLFLFAGLEVDFGELKSDGKYLSKYIGKSLVVILLMVLGLSEFFDLSYPSATILALGIFTPSAGFIMNSMHSFNMGEDQEYWVKSKAISKELMSVVLLFIALQGHDIKSMLISLIFFAALFAFLPLIFKLYFKFISPYAPNSEIPFLVVLSLTAGVISKELGTYYLVGAFIVGLIGSRFKHKIFKDDEQMLFSALAGFFNVFLPFYFFQAGLKISVGELTMDSFILGIIFIVIFVPLRIILTSSSLKYILKEFINKPYQISLSLMPTLIFGLVAAGALRNRGEVDSKLIYALIFYTLISSLLPSIFFSLRKGEAKQVEQQG</sequence>
<dbReference type="HOGENOM" id="CLU_675510_0_0_7"/>
<dbReference type="PANTHER" id="PTHR43562:SF1">
    <property type="entry name" value="NA(+)_H(+) ANTIPORTER YJBQ-RELATED"/>
    <property type="match status" value="1"/>
</dbReference>
<reference evidence="11" key="1">
    <citation type="journal article" date="2013" name="ISME J.">
        <title>A small predatory core genome in the divergent marine Bacteriovorax marinus SJ and the terrestrial Bdellovibrio bacteriovorus.</title>
        <authorList>
            <person name="Crossman L.C."/>
            <person name="Chen H."/>
            <person name="Cerdeno-Tarraga A.M."/>
            <person name="Brooks K."/>
            <person name="Quail M.A."/>
            <person name="Pineiro S.A."/>
            <person name="Hobley L."/>
            <person name="Sockett R.E."/>
            <person name="Bentley S.D."/>
            <person name="Parkhill J."/>
            <person name="Williams H.N."/>
            <person name="Stine O.C."/>
        </authorList>
    </citation>
    <scope>NUCLEOTIDE SEQUENCE [LARGE SCALE GENOMIC DNA]</scope>
    <source>
        <strain evidence="11">ATCC BAA-682 / DSM 15412 / SJ</strain>
    </source>
</reference>
<feature type="transmembrane region" description="Helical" evidence="8">
    <location>
        <begin position="289"/>
        <end position="311"/>
    </location>
</feature>
<organism evidence="10 11">
    <name type="scientific">Halobacteriovorax marinus (strain ATCC BAA-682 / DSM 15412 / SJ)</name>
    <name type="common">Bacteriovorax marinus</name>
    <dbReference type="NCBI Taxonomy" id="862908"/>
    <lineage>
        <taxon>Bacteria</taxon>
        <taxon>Pseudomonadati</taxon>
        <taxon>Bdellovibrionota</taxon>
        <taxon>Bacteriovoracia</taxon>
        <taxon>Bacteriovoracales</taxon>
        <taxon>Halobacteriovoraceae</taxon>
        <taxon>Halobacteriovorax</taxon>
    </lineage>
</organism>
<dbReference type="Pfam" id="PF00999">
    <property type="entry name" value="Na_H_Exchanger"/>
    <property type="match status" value="1"/>
</dbReference>
<evidence type="ECO:0000256" key="2">
    <source>
        <dbReference type="ARBA" id="ARBA00022448"/>
    </source>
</evidence>
<dbReference type="InterPro" id="IPR006153">
    <property type="entry name" value="Cation/H_exchanger_TM"/>
</dbReference>
<dbReference type="OrthoDB" id="5289400at2"/>